<protein>
    <submittedName>
        <fullName evidence="1">Uncharacterized protein</fullName>
    </submittedName>
</protein>
<dbReference type="EMBL" id="JARJFB010000001">
    <property type="protein sequence ID" value="MEA0970073.1"/>
    <property type="molecule type" value="Genomic_DNA"/>
</dbReference>
<sequence length="88" mass="9816">MSKKAPRPLIIPRSEPIPISQKLPYTPIISKSAPESYHDLFICSPRSGLSYEQSKKCSLLLGSHNNNPLDDSKDQPLIGELVIEREDS</sequence>
<keyword evidence="2" id="KW-1185">Reference proteome</keyword>
<evidence type="ECO:0000313" key="1">
    <source>
        <dbReference type="EMBL" id="MEA0970073.1"/>
    </source>
</evidence>
<accession>A0ABU5NA75</accession>
<dbReference type="Proteomes" id="UP001291687">
    <property type="component" value="Unassembled WGS sequence"/>
</dbReference>
<name>A0ABU5NA75_9RICK</name>
<comment type="caution">
    <text evidence="1">The sequence shown here is derived from an EMBL/GenBank/DDBJ whole genome shotgun (WGS) entry which is preliminary data.</text>
</comment>
<evidence type="ECO:0000313" key="2">
    <source>
        <dbReference type="Proteomes" id="UP001291687"/>
    </source>
</evidence>
<dbReference type="RefSeq" id="WP_322775979.1">
    <property type="nucleotide sequence ID" value="NZ_JARJFB010000001.1"/>
</dbReference>
<reference evidence="1 2" key="1">
    <citation type="submission" date="2023-03" db="EMBL/GenBank/DDBJ databases">
        <title>Host association and intracellularity evolved multiple times independently in the Rickettsiales.</title>
        <authorList>
            <person name="Castelli M."/>
            <person name="Nardi T."/>
            <person name="Gammuto L."/>
            <person name="Bellinzona G."/>
            <person name="Sabaneyeva E."/>
            <person name="Potekhin A."/>
            <person name="Serra V."/>
            <person name="Petroni G."/>
            <person name="Sassera D."/>
        </authorList>
    </citation>
    <scope>NUCLEOTIDE SEQUENCE [LARGE SCALE GENOMIC DNA]</scope>
    <source>
        <strain evidence="1 2">Sr 2-6</strain>
    </source>
</reference>
<organism evidence="1 2">
    <name type="scientific">Candidatus Megaera venefica</name>
    <dbReference type="NCBI Taxonomy" id="2055910"/>
    <lineage>
        <taxon>Bacteria</taxon>
        <taxon>Pseudomonadati</taxon>
        <taxon>Pseudomonadota</taxon>
        <taxon>Alphaproteobacteria</taxon>
        <taxon>Rickettsiales</taxon>
        <taxon>Rickettsiaceae</taxon>
        <taxon>Candidatus Megaera</taxon>
    </lineage>
</organism>
<proteinExistence type="predicted"/>
<gene>
    <name evidence="1" type="ORF">Megvenef_00020</name>
</gene>